<feature type="transmembrane region" description="Helical" evidence="1">
    <location>
        <begin position="113"/>
        <end position="131"/>
    </location>
</feature>
<gene>
    <name evidence="4" type="ORF">EDD74_10598</name>
    <name evidence="3" type="ORF">FAEUMB_01490</name>
</gene>
<dbReference type="SMART" id="SM00332">
    <property type="entry name" value="PP2Cc"/>
    <property type="match status" value="1"/>
</dbReference>
<dbReference type="EMBL" id="SLZV01000005">
    <property type="protein sequence ID" value="TCS69111.1"/>
    <property type="molecule type" value="Genomic_DNA"/>
</dbReference>
<name>A0A4R3JTA3_9FIRM</name>
<reference evidence="4 5" key="2">
    <citation type="submission" date="2019-03" db="EMBL/GenBank/DDBJ databases">
        <title>Genomic Encyclopedia of Type Strains, Phase IV (KMG-IV): sequencing the most valuable type-strain genomes for metagenomic binning, comparative biology and taxonomic classification.</title>
        <authorList>
            <person name="Goeker M."/>
        </authorList>
    </citation>
    <scope>NUCLEOTIDE SEQUENCE [LARGE SCALE GENOMIC DNA]</scope>
    <source>
        <strain evidence="4 5">DSM 103426</strain>
    </source>
</reference>
<keyword evidence="1" id="KW-1133">Transmembrane helix</keyword>
<dbReference type="Proteomes" id="UP000294613">
    <property type="component" value="Unassembled WGS sequence"/>
</dbReference>
<dbReference type="CDD" id="cd00143">
    <property type="entry name" value="PP2Cc"/>
    <property type="match status" value="1"/>
</dbReference>
<evidence type="ECO:0000259" key="2">
    <source>
        <dbReference type="PROSITE" id="PS51746"/>
    </source>
</evidence>
<dbReference type="InterPro" id="IPR001932">
    <property type="entry name" value="PPM-type_phosphatase-like_dom"/>
</dbReference>
<keyword evidence="1" id="KW-0812">Transmembrane</keyword>
<keyword evidence="1" id="KW-0472">Membrane</keyword>
<evidence type="ECO:0000313" key="3">
    <source>
        <dbReference type="EMBL" id="GBU03608.1"/>
    </source>
</evidence>
<dbReference type="PROSITE" id="PS51746">
    <property type="entry name" value="PPM_2"/>
    <property type="match status" value="1"/>
</dbReference>
<dbReference type="Proteomes" id="UP000702954">
    <property type="component" value="Unassembled WGS sequence"/>
</dbReference>
<comment type="caution">
    <text evidence="4">The sequence shown here is derived from an EMBL/GenBank/DDBJ whole genome shotgun (WGS) entry which is preliminary data.</text>
</comment>
<sequence>MKLLSAVCSDRGIKKKINQDSLLVRSAMTKEGEILLAAVCDGMGGLEKGEVASGEVIRALERWFEETLPLLLSGEQEKKGVGERRKRAIAKSLESLIQEENQMISVYGKEKNLLLGTTVSAVLLIAGWYLIVHVGDSRVYGLTEDVQQLTKDQTYVQREIDAGRLTKEQARQHPRRNVLLQCVGVQEKITPEWKSGVYYPGMGFLICSDGFCNQLLDGELEERFCRNYLRAEWEMEENLKEVMEQNKRRMETDNLSAIWISVQ</sequence>
<dbReference type="SUPFAM" id="SSF81606">
    <property type="entry name" value="PP2C-like"/>
    <property type="match status" value="1"/>
</dbReference>
<dbReference type="Pfam" id="PF13672">
    <property type="entry name" value="PP2C_2"/>
    <property type="match status" value="1"/>
</dbReference>
<dbReference type="RefSeq" id="WP_116440934.1">
    <property type="nucleotide sequence ID" value="NZ_BHEO01000002.1"/>
</dbReference>
<dbReference type="Gene3D" id="3.60.40.10">
    <property type="entry name" value="PPM-type phosphatase domain"/>
    <property type="match status" value="1"/>
</dbReference>
<keyword evidence="6" id="KW-1185">Reference proteome</keyword>
<proteinExistence type="predicted"/>
<dbReference type="InterPro" id="IPR036457">
    <property type="entry name" value="PPM-type-like_dom_sf"/>
</dbReference>
<dbReference type="EMBL" id="BHEO01000002">
    <property type="protein sequence ID" value="GBU03608.1"/>
    <property type="molecule type" value="Genomic_DNA"/>
</dbReference>
<reference evidence="3 6" key="1">
    <citation type="journal article" date="2018" name="Int. J. Syst. Evol. Microbiol.">
        <title>Draft Genome Sequence of Faecalimonas umbilicata JCM 30896T, an Acetate-Producing Bacterium Isolated from Human Feces.</title>
        <authorList>
            <person name="Sakamoto M."/>
            <person name="Ikeyama N."/>
            <person name="Yuki M."/>
            <person name="Ohkuma M."/>
        </authorList>
    </citation>
    <scope>NUCLEOTIDE SEQUENCE [LARGE SCALE GENOMIC DNA]</scope>
    <source>
        <strain evidence="3 6">EGH7</strain>
    </source>
</reference>
<evidence type="ECO:0000313" key="5">
    <source>
        <dbReference type="Proteomes" id="UP000294613"/>
    </source>
</evidence>
<feature type="domain" description="PPM-type phosphatase" evidence="2">
    <location>
        <begin position="4"/>
        <end position="262"/>
    </location>
</feature>
<dbReference type="AlphaFoldDB" id="A0A4R3JTA3"/>
<dbReference type="SMART" id="SM00331">
    <property type="entry name" value="PP2C_SIG"/>
    <property type="match status" value="1"/>
</dbReference>
<accession>A0A4R3JTA3</accession>
<evidence type="ECO:0000313" key="4">
    <source>
        <dbReference type="EMBL" id="TCS69111.1"/>
    </source>
</evidence>
<organism evidence="4 5">
    <name type="scientific">Faecalimonas umbilicata</name>
    <dbReference type="NCBI Taxonomy" id="1912855"/>
    <lineage>
        <taxon>Bacteria</taxon>
        <taxon>Bacillati</taxon>
        <taxon>Bacillota</taxon>
        <taxon>Clostridia</taxon>
        <taxon>Lachnospirales</taxon>
        <taxon>Lachnospiraceae</taxon>
        <taxon>Faecalimonas</taxon>
    </lineage>
</organism>
<evidence type="ECO:0000256" key="1">
    <source>
        <dbReference type="SAM" id="Phobius"/>
    </source>
</evidence>
<protein>
    <submittedName>
        <fullName evidence="3 4">Serine/threonine protein phosphatase</fullName>
    </submittedName>
</protein>
<evidence type="ECO:0000313" key="6">
    <source>
        <dbReference type="Proteomes" id="UP000702954"/>
    </source>
</evidence>